<dbReference type="SUPFAM" id="SSF51735">
    <property type="entry name" value="NAD(P)-binding Rossmann-fold domains"/>
    <property type="match status" value="1"/>
</dbReference>
<name>A0ABW1YF43_9DEIO</name>
<dbReference type="Gene3D" id="3.40.50.720">
    <property type="entry name" value="NAD(P)-binding Rossmann-like Domain"/>
    <property type="match status" value="1"/>
</dbReference>
<proteinExistence type="predicted"/>
<evidence type="ECO:0000313" key="4">
    <source>
        <dbReference type="Proteomes" id="UP001596297"/>
    </source>
</evidence>
<comment type="caution">
    <text evidence="3">The sequence shown here is derived from an EMBL/GenBank/DDBJ whole genome shotgun (WGS) entry which is preliminary data.</text>
</comment>
<dbReference type="Gene3D" id="3.30.360.10">
    <property type="entry name" value="Dihydrodipicolinate Reductase, domain 2"/>
    <property type="match status" value="1"/>
</dbReference>
<feature type="domain" description="Gfo/Idh/MocA-like oxidoreductase N-terminal" evidence="1">
    <location>
        <begin position="16"/>
        <end position="138"/>
    </location>
</feature>
<feature type="domain" description="Gfo/Idh/MocA-like oxidoreductase C-terminal" evidence="2">
    <location>
        <begin position="175"/>
        <end position="215"/>
    </location>
</feature>
<dbReference type="RefSeq" id="WP_380084061.1">
    <property type="nucleotide sequence ID" value="NZ_JBHSWD010000003.1"/>
</dbReference>
<dbReference type="InterPro" id="IPR004104">
    <property type="entry name" value="Gfo/Idh/MocA-like_OxRdtase_C"/>
</dbReference>
<dbReference type="InterPro" id="IPR000683">
    <property type="entry name" value="Gfo/Idh/MocA-like_OxRdtase_N"/>
</dbReference>
<keyword evidence="4" id="KW-1185">Reference proteome</keyword>
<dbReference type="SUPFAM" id="SSF55347">
    <property type="entry name" value="Glyceraldehyde-3-phosphate dehydrogenase-like, C-terminal domain"/>
    <property type="match status" value="1"/>
</dbReference>
<dbReference type="EMBL" id="JBHSWD010000003">
    <property type="protein sequence ID" value="MFC6592946.1"/>
    <property type="molecule type" value="Genomic_DNA"/>
</dbReference>
<evidence type="ECO:0000313" key="3">
    <source>
        <dbReference type="EMBL" id="MFC6592946.1"/>
    </source>
</evidence>
<evidence type="ECO:0000259" key="2">
    <source>
        <dbReference type="Pfam" id="PF02894"/>
    </source>
</evidence>
<dbReference type="InterPro" id="IPR052515">
    <property type="entry name" value="Gfo/Idh/MocA_Oxidoreductase"/>
</dbReference>
<evidence type="ECO:0000259" key="1">
    <source>
        <dbReference type="Pfam" id="PF01408"/>
    </source>
</evidence>
<dbReference type="Proteomes" id="UP001596297">
    <property type="component" value="Unassembled WGS sequence"/>
</dbReference>
<dbReference type="PANTHER" id="PTHR43249:SF1">
    <property type="entry name" value="D-GLUCOSIDE 3-DEHYDROGENASE"/>
    <property type="match status" value="1"/>
</dbReference>
<accession>A0ABW1YF43</accession>
<reference evidence="4" key="1">
    <citation type="journal article" date="2019" name="Int. J. Syst. Evol. Microbiol.">
        <title>The Global Catalogue of Microorganisms (GCM) 10K type strain sequencing project: providing services to taxonomists for standard genome sequencing and annotation.</title>
        <authorList>
            <consortium name="The Broad Institute Genomics Platform"/>
            <consortium name="The Broad Institute Genome Sequencing Center for Infectious Disease"/>
            <person name="Wu L."/>
            <person name="Ma J."/>
        </authorList>
    </citation>
    <scope>NUCLEOTIDE SEQUENCE [LARGE SCALE GENOMIC DNA]</scope>
    <source>
        <strain evidence="4">CGMCC 1.15772</strain>
    </source>
</reference>
<dbReference type="PANTHER" id="PTHR43249">
    <property type="entry name" value="UDP-N-ACETYL-2-AMINO-2-DEOXY-D-GLUCURONATE OXIDASE"/>
    <property type="match status" value="1"/>
</dbReference>
<dbReference type="Pfam" id="PF01408">
    <property type="entry name" value="GFO_IDH_MocA"/>
    <property type="match status" value="1"/>
</dbReference>
<sequence>MTPTGSSSRLPQGGPRFALVGASGYIAPRHMQAIRDCGGQLLAALDPFDSVGILDSYAPEAEFFTQPEEFEKYLYQRRAEGAGADYVSICSPNYLHDPHIRMALRAGADALCEKPLVLHPADIAALKALEVETGRRVWTVLQLRVHPALVALRARLAAEAAAQGETASKKEVLLSYVTGRGKWYLRSWKNREDQSGGLASNIGVHFFDMLVWFLGICSALKCMTVRPRWSAATWNWSAPVSSGCCL</sequence>
<dbReference type="Pfam" id="PF02894">
    <property type="entry name" value="GFO_IDH_MocA_C"/>
    <property type="match status" value="1"/>
</dbReference>
<organism evidence="3 4">
    <name type="scientific">Deinococcus lacus</name>
    <dbReference type="NCBI Taxonomy" id="392561"/>
    <lineage>
        <taxon>Bacteria</taxon>
        <taxon>Thermotogati</taxon>
        <taxon>Deinococcota</taxon>
        <taxon>Deinococci</taxon>
        <taxon>Deinococcales</taxon>
        <taxon>Deinococcaceae</taxon>
        <taxon>Deinococcus</taxon>
    </lineage>
</organism>
<dbReference type="InterPro" id="IPR036291">
    <property type="entry name" value="NAD(P)-bd_dom_sf"/>
</dbReference>
<gene>
    <name evidence="3" type="ORF">ACFP81_13670</name>
</gene>
<protein>
    <submittedName>
        <fullName evidence="3">Gfo/Idh/MocA family protein</fullName>
    </submittedName>
</protein>